<organism evidence="1">
    <name type="scientific">marine sediment metagenome</name>
    <dbReference type="NCBI Taxonomy" id="412755"/>
    <lineage>
        <taxon>unclassified sequences</taxon>
        <taxon>metagenomes</taxon>
        <taxon>ecological metagenomes</taxon>
    </lineage>
</organism>
<feature type="non-terminal residue" evidence="1">
    <location>
        <position position="135"/>
    </location>
</feature>
<gene>
    <name evidence="1" type="ORF">S01H1_32263</name>
</gene>
<reference evidence="1" key="1">
    <citation type="journal article" date="2014" name="Front. Microbiol.">
        <title>High frequency of phylogenetically diverse reductive dehalogenase-homologous genes in deep subseafloor sedimentary metagenomes.</title>
        <authorList>
            <person name="Kawai M."/>
            <person name="Futagami T."/>
            <person name="Toyoda A."/>
            <person name="Takaki Y."/>
            <person name="Nishi S."/>
            <person name="Hori S."/>
            <person name="Arai W."/>
            <person name="Tsubouchi T."/>
            <person name="Morono Y."/>
            <person name="Uchiyama I."/>
            <person name="Ito T."/>
            <person name="Fujiyama A."/>
            <person name="Inagaki F."/>
            <person name="Takami H."/>
        </authorList>
    </citation>
    <scope>NUCLEOTIDE SEQUENCE</scope>
    <source>
        <strain evidence="1">Expedition CK06-06</strain>
    </source>
</reference>
<name>X0UBE6_9ZZZZ</name>
<comment type="caution">
    <text evidence="1">The sequence shown here is derived from an EMBL/GenBank/DDBJ whole genome shotgun (WGS) entry which is preliminary data.</text>
</comment>
<accession>X0UBE6</accession>
<sequence>MIRLEKSETLQRKIRQDDVEELAIPTWTLVRKALKAGKVDEALEFIDYACFEVKQIHDILAAFPDIALTHIADCCGEEEIIKVLRKRYYDRAKNIISTIKSPREALQRLIEQQRAHFSEFTVVEESDRYVVRTDP</sequence>
<dbReference type="AlphaFoldDB" id="X0UBE6"/>
<protein>
    <submittedName>
        <fullName evidence="1">Uncharacterized protein</fullName>
    </submittedName>
</protein>
<dbReference type="EMBL" id="BARS01019963">
    <property type="protein sequence ID" value="GAF96646.1"/>
    <property type="molecule type" value="Genomic_DNA"/>
</dbReference>
<evidence type="ECO:0000313" key="1">
    <source>
        <dbReference type="EMBL" id="GAF96646.1"/>
    </source>
</evidence>
<proteinExistence type="predicted"/>